<dbReference type="PROSITE" id="PS00108">
    <property type="entry name" value="PROTEIN_KINASE_ST"/>
    <property type="match status" value="1"/>
</dbReference>
<comment type="similarity">
    <text evidence="1">Belongs to the protein kinase superfamily. CAMK Ser/Thr protein kinase family. NIM1 subfamily.</text>
</comment>
<dbReference type="STRING" id="747676.F4RCB6"/>
<name>F4RCB6_MELLP</name>
<keyword evidence="4" id="KW-0547">Nucleotide-binding</keyword>
<dbReference type="SUPFAM" id="SSF56112">
    <property type="entry name" value="Protein kinase-like (PK-like)"/>
    <property type="match status" value="1"/>
</dbReference>
<dbReference type="InParanoid" id="F4RCB6"/>
<keyword evidence="6" id="KW-0067">ATP-binding</keyword>
<feature type="domain" description="Protein kinase" evidence="7">
    <location>
        <begin position="1"/>
        <end position="260"/>
    </location>
</feature>
<evidence type="ECO:0000256" key="3">
    <source>
        <dbReference type="ARBA" id="ARBA00022679"/>
    </source>
</evidence>
<dbReference type="InterPro" id="IPR008271">
    <property type="entry name" value="Ser/Thr_kinase_AS"/>
</dbReference>
<evidence type="ECO:0000256" key="6">
    <source>
        <dbReference type="ARBA" id="ARBA00022840"/>
    </source>
</evidence>
<evidence type="ECO:0000313" key="8">
    <source>
        <dbReference type="EMBL" id="EGG09854.1"/>
    </source>
</evidence>
<dbReference type="Gene3D" id="1.10.510.10">
    <property type="entry name" value="Transferase(Phosphotransferase) domain 1"/>
    <property type="match status" value="1"/>
</dbReference>
<dbReference type="SMART" id="SM00220">
    <property type="entry name" value="S_TKc"/>
    <property type="match status" value="1"/>
</dbReference>
<dbReference type="KEGG" id="mlr:MELLADRAFT_74356"/>
<dbReference type="PANTHER" id="PTHR24346">
    <property type="entry name" value="MAP/MICROTUBULE AFFINITY-REGULATING KINASE"/>
    <property type="match status" value="1"/>
</dbReference>
<keyword evidence="3" id="KW-0808">Transferase</keyword>
<dbReference type="VEuPathDB" id="FungiDB:MELLADRAFT_74356"/>
<dbReference type="Proteomes" id="UP000001072">
    <property type="component" value="Unassembled WGS sequence"/>
</dbReference>
<dbReference type="FunCoup" id="F4RCB6">
    <property type="interactions" value="7"/>
</dbReference>
<organism evidence="9">
    <name type="scientific">Melampsora larici-populina (strain 98AG31 / pathotype 3-4-7)</name>
    <name type="common">Poplar leaf rust fungus</name>
    <dbReference type="NCBI Taxonomy" id="747676"/>
    <lineage>
        <taxon>Eukaryota</taxon>
        <taxon>Fungi</taxon>
        <taxon>Dikarya</taxon>
        <taxon>Basidiomycota</taxon>
        <taxon>Pucciniomycotina</taxon>
        <taxon>Pucciniomycetes</taxon>
        <taxon>Pucciniales</taxon>
        <taxon>Melampsoraceae</taxon>
        <taxon>Melampsora</taxon>
    </lineage>
</organism>
<evidence type="ECO:0000256" key="1">
    <source>
        <dbReference type="ARBA" id="ARBA00010791"/>
    </source>
</evidence>
<evidence type="ECO:0000256" key="2">
    <source>
        <dbReference type="ARBA" id="ARBA00022527"/>
    </source>
</evidence>
<protein>
    <recommendedName>
        <fullName evidence="7">Protein kinase domain-containing protein</fullName>
    </recommendedName>
</protein>
<gene>
    <name evidence="8" type="ORF">MELLADRAFT_74356</name>
</gene>
<dbReference type="GO" id="GO:0005524">
    <property type="term" value="F:ATP binding"/>
    <property type="evidence" value="ECO:0007669"/>
    <property type="project" value="UniProtKB-KW"/>
</dbReference>
<proteinExistence type="inferred from homology"/>
<dbReference type="EMBL" id="GL883096">
    <property type="protein sequence ID" value="EGG09854.1"/>
    <property type="molecule type" value="Genomic_DNA"/>
</dbReference>
<sequence>MIANDAVDRNERMKSSVGREIGVLQHIRHPLLIGMKAAFETVDTLHTVLVLEHVGGGELFDLVGRAHASFTDEFVERSMGELVAAIGWMHQLGLVHRDIKLENIILTRPLFVDGSIELPPKSEPMIKLTDFGLSRFIDLEGSLLSTRCGSEEYAAPELILGKAYDGRKTDVWALGVVGYALVVGRLPFGGNSRRQMLVKIAKGSYEWPSEEEGEKGKMKGGDGIKSLVEKMLVREAERRIRIEELEGFEEFKERWNHKGLGRRPIEGSEAARFLAGEILPIET</sequence>
<dbReference type="GO" id="GO:0005737">
    <property type="term" value="C:cytoplasm"/>
    <property type="evidence" value="ECO:0007669"/>
    <property type="project" value="TreeGrafter"/>
</dbReference>
<dbReference type="AlphaFoldDB" id="F4RCB6"/>
<dbReference type="GeneID" id="18932553"/>
<dbReference type="InterPro" id="IPR000719">
    <property type="entry name" value="Prot_kinase_dom"/>
</dbReference>
<evidence type="ECO:0000313" key="9">
    <source>
        <dbReference type="Proteomes" id="UP000001072"/>
    </source>
</evidence>
<dbReference type="RefSeq" id="XP_007406908.1">
    <property type="nucleotide sequence ID" value="XM_007406846.1"/>
</dbReference>
<dbReference type="GO" id="GO:0004674">
    <property type="term" value="F:protein serine/threonine kinase activity"/>
    <property type="evidence" value="ECO:0007669"/>
    <property type="project" value="UniProtKB-KW"/>
</dbReference>
<evidence type="ECO:0000259" key="7">
    <source>
        <dbReference type="PROSITE" id="PS50011"/>
    </source>
</evidence>
<keyword evidence="2" id="KW-0723">Serine/threonine-protein kinase</keyword>
<dbReference type="InterPro" id="IPR011009">
    <property type="entry name" value="Kinase-like_dom_sf"/>
</dbReference>
<dbReference type="PROSITE" id="PS50011">
    <property type="entry name" value="PROTEIN_KINASE_DOM"/>
    <property type="match status" value="1"/>
</dbReference>
<dbReference type="eggNOG" id="KOG0586">
    <property type="taxonomic scope" value="Eukaryota"/>
</dbReference>
<evidence type="ECO:0000256" key="5">
    <source>
        <dbReference type="ARBA" id="ARBA00022777"/>
    </source>
</evidence>
<reference evidence="9" key="1">
    <citation type="journal article" date="2011" name="Proc. Natl. Acad. Sci. U.S.A.">
        <title>Obligate biotrophy features unraveled by the genomic analysis of rust fungi.</title>
        <authorList>
            <person name="Duplessis S."/>
            <person name="Cuomo C.A."/>
            <person name="Lin Y.-C."/>
            <person name="Aerts A."/>
            <person name="Tisserant E."/>
            <person name="Veneault-Fourrey C."/>
            <person name="Joly D.L."/>
            <person name="Hacquard S."/>
            <person name="Amselem J."/>
            <person name="Cantarel B.L."/>
            <person name="Chiu R."/>
            <person name="Coutinho P.M."/>
            <person name="Feau N."/>
            <person name="Field M."/>
            <person name="Frey P."/>
            <person name="Gelhaye E."/>
            <person name="Goldberg J."/>
            <person name="Grabherr M.G."/>
            <person name="Kodira C.D."/>
            <person name="Kohler A."/>
            <person name="Kuees U."/>
            <person name="Lindquist E.A."/>
            <person name="Lucas S.M."/>
            <person name="Mago R."/>
            <person name="Mauceli E."/>
            <person name="Morin E."/>
            <person name="Murat C."/>
            <person name="Pangilinan J.L."/>
            <person name="Park R."/>
            <person name="Pearson M."/>
            <person name="Quesneville H."/>
            <person name="Rouhier N."/>
            <person name="Sakthikumar S."/>
            <person name="Salamov A.A."/>
            <person name="Schmutz J."/>
            <person name="Selles B."/>
            <person name="Shapiro H."/>
            <person name="Tanguay P."/>
            <person name="Tuskan G.A."/>
            <person name="Henrissat B."/>
            <person name="Van de Peer Y."/>
            <person name="Rouze P."/>
            <person name="Ellis J.G."/>
            <person name="Dodds P.N."/>
            <person name="Schein J.E."/>
            <person name="Zhong S."/>
            <person name="Hamelin R.C."/>
            <person name="Grigoriev I.V."/>
            <person name="Szabo L.J."/>
            <person name="Martin F."/>
        </authorList>
    </citation>
    <scope>NUCLEOTIDE SEQUENCE [LARGE SCALE GENOMIC DNA]</scope>
    <source>
        <strain evidence="9">98AG31 / pathotype 3-4-7</strain>
    </source>
</reference>
<keyword evidence="5" id="KW-0418">Kinase</keyword>
<evidence type="ECO:0000256" key="4">
    <source>
        <dbReference type="ARBA" id="ARBA00022741"/>
    </source>
</evidence>
<accession>F4RCB6</accession>
<dbReference type="PANTHER" id="PTHR24346:SF82">
    <property type="entry name" value="KP78A-RELATED"/>
    <property type="match status" value="1"/>
</dbReference>
<dbReference type="HOGENOM" id="CLU_000288_63_0_1"/>
<dbReference type="Pfam" id="PF00069">
    <property type="entry name" value="Pkinase"/>
    <property type="match status" value="1"/>
</dbReference>
<dbReference type="GO" id="GO:0035556">
    <property type="term" value="P:intracellular signal transduction"/>
    <property type="evidence" value="ECO:0007669"/>
    <property type="project" value="TreeGrafter"/>
</dbReference>
<keyword evidence="9" id="KW-1185">Reference proteome</keyword>
<dbReference type="OrthoDB" id="289250at2759"/>